<dbReference type="Proteomes" id="UP000201169">
    <property type="component" value="Chromosome"/>
</dbReference>
<dbReference type="InterPro" id="IPR006143">
    <property type="entry name" value="RND_pump_MFP"/>
</dbReference>
<keyword evidence="4" id="KW-0812">Transmembrane</keyword>
<gene>
    <name evidence="6" type="primary">macA</name>
    <name evidence="6" type="ORF">CAV_0704</name>
</gene>
<feature type="transmembrane region" description="Helical" evidence="4">
    <location>
        <begin position="6"/>
        <end position="25"/>
    </location>
</feature>
<feature type="domain" description="Multidrug resistance protein MdtA-like barrel-sandwich hybrid" evidence="5">
    <location>
        <begin position="107"/>
        <end position="262"/>
    </location>
</feature>
<dbReference type="GO" id="GO:1990961">
    <property type="term" value="P:xenobiotic detoxification by transmembrane export across the plasma membrane"/>
    <property type="evidence" value="ECO:0007669"/>
    <property type="project" value="InterPro"/>
</dbReference>
<evidence type="ECO:0000256" key="3">
    <source>
        <dbReference type="SAM" id="Coils"/>
    </source>
</evidence>
<evidence type="ECO:0000313" key="6">
    <source>
        <dbReference type="EMBL" id="ASQ30370.1"/>
    </source>
</evidence>
<dbReference type="AlphaFoldDB" id="A0A222MXH1"/>
<organism evidence="6 7">
    <name type="scientific">Campylobacter avium LMG 24591</name>
    <dbReference type="NCBI Taxonomy" id="522484"/>
    <lineage>
        <taxon>Bacteria</taxon>
        <taxon>Pseudomonadati</taxon>
        <taxon>Campylobacterota</taxon>
        <taxon>Epsilonproteobacteria</taxon>
        <taxon>Campylobacterales</taxon>
        <taxon>Campylobacteraceae</taxon>
        <taxon>Campylobacter</taxon>
    </lineage>
</organism>
<reference evidence="6 7" key="1">
    <citation type="submission" date="2017-07" db="EMBL/GenBank/DDBJ databases">
        <title>Analysis of two Campylobacter avium genomes and identification of a novel hippuricase gene.</title>
        <authorList>
            <person name="Miller W.G."/>
            <person name="Chapman M.H."/>
            <person name="Yee E."/>
            <person name="Revez J."/>
            <person name="Bono J.L."/>
            <person name="Rossi M."/>
        </authorList>
    </citation>
    <scope>NUCLEOTIDE SEQUENCE [LARGE SCALE GENOMIC DNA]</scope>
    <source>
        <strain evidence="6 7">LMG 24591</strain>
    </source>
</reference>
<dbReference type="GO" id="GO:1990195">
    <property type="term" value="C:macrolide transmembrane transporter complex"/>
    <property type="evidence" value="ECO:0007669"/>
    <property type="project" value="InterPro"/>
</dbReference>
<keyword evidence="2 3" id="KW-0175">Coiled coil</keyword>
<evidence type="ECO:0000256" key="1">
    <source>
        <dbReference type="ARBA" id="ARBA00009477"/>
    </source>
</evidence>
<protein>
    <submittedName>
        <fullName evidence="6">Macrolide-specific efflux protein, membrane fusion protein MacA</fullName>
    </submittedName>
</protein>
<dbReference type="Pfam" id="PF25917">
    <property type="entry name" value="BSH_RND"/>
    <property type="match status" value="1"/>
</dbReference>
<feature type="coiled-coil region" evidence="3">
    <location>
        <begin position="141"/>
        <end position="227"/>
    </location>
</feature>
<dbReference type="SUPFAM" id="SSF111369">
    <property type="entry name" value="HlyD-like secretion proteins"/>
    <property type="match status" value="1"/>
</dbReference>
<proteinExistence type="inferred from homology"/>
<evidence type="ECO:0000313" key="7">
    <source>
        <dbReference type="Proteomes" id="UP000201169"/>
    </source>
</evidence>
<evidence type="ECO:0000256" key="2">
    <source>
        <dbReference type="ARBA" id="ARBA00023054"/>
    </source>
</evidence>
<dbReference type="PANTHER" id="PTHR30469">
    <property type="entry name" value="MULTIDRUG RESISTANCE PROTEIN MDTA"/>
    <property type="match status" value="1"/>
</dbReference>
<feature type="transmembrane region" description="Helical" evidence="4">
    <location>
        <begin position="58"/>
        <end position="75"/>
    </location>
</feature>
<sequence length="441" mass="49199">MLYYIILSLLDLVEFILNSLFVTIISKSNQNKEIALSKIDFKNLALSFLSKIRRKKKIIFIVFILILLLICYVFYPKNKQTNFVTQAVSRMDIYQSIEAIGKVYAKEQVDVGAQVSGQIIKLYVDIGDKVKEGDLIAQIDKDKQENDLNIYKAQLESAKANLESKEVALEIATKQYEREQSLYDKKATSLELLETLKNNYYTLKANVAELKAQVVQLEITLKNAEKDLGYTVIRAPMDGVIINVAVDEGQTVNANQNTPTIVRIANLDEMEVRMEIAEADVNKIELAESVKFAILSDPDTQFEAKIASIDPADTSTSDATSSSSASSSSSSTSSAIYYYAKFFVKNENNFLRIGMSTENEIVTASAKNVIAIPTYTIKSDSEGYFAEVLEGDTVRKKYLKLGIKDNINTQILDGLNENDMLIIADTNTKSSSSLSPYARAR</sequence>
<dbReference type="InterPro" id="IPR030190">
    <property type="entry name" value="MacA_alpha-hairpin_sf"/>
</dbReference>
<keyword evidence="4" id="KW-0472">Membrane</keyword>
<dbReference type="Gene3D" id="6.10.140.1990">
    <property type="match status" value="1"/>
</dbReference>
<dbReference type="EMBL" id="CP022347">
    <property type="protein sequence ID" value="ASQ30370.1"/>
    <property type="molecule type" value="Genomic_DNA"/>
</dbReference>
<dbReference type="GO" id="GO:1990281">
    <property type="term" value="C:efflux pump complex"/>
    <property type="evidence" value="ECO:0007669"/>
    <property type="project" value="TreeGrafter"/>
</dbReference>
<dbReference type="KEGG" id="cavi:CAV_0704"/>
<keyword evidence="4" id="KW-1133">Transmembrane helix</keyword>
<comment type="similarity">
    <text evidence="1">Belongs to the membrane fusion protein (MFP) (TC 8.A.1) family.</text>
</comment>
<evidence type="ECO:0000259" key="5">
    <source>
        <dbReference type="Pfam" id="PF25917"/>
    </source>
</evidence>
<dbReference type="OrthoDB" id="9784484at2"/>
<name>A0A222MXH1_9BACT</name>
<dbReference type="GO" id="GO:0015562">
    <property type="term" value="F:efflux transmembrane transporter activity"/>
    <property type="evidence" value="ECO:0007669"/>
    <property type="project" value="TreeGrafter"/>
</dbReference>
<dbReference type="NCBIfam" id="TIGR01730">
    <property type="entry name" value="RND_mfp"/>
    <property type="match status" value="1"/>
</dbReference>
<dbReference type="Gene3D" id="2.40.50.100">
    <property type="match status" value="1"/>
</dbReference>
<dbReference type="InterPro" id="IPR058625">
    <property type="entry name" value="MdtA-like_BSH"/>
</dbReference>
<keyword evidence="7" id="KW-1185">Reference proteome</keyword>
<dbReference type="GO" id="GO:0019898">
    <property type="term" value="C:extrinsic component of membrane"/>
    <property type="evidence" value="ECO:0007669"/>
    <property type="project" value="InterPro"/>
</dbReference>
<evidence type="ECO:0000256" key="4">
    <source>
        <dbReference type="SAM" id="Phobius"/>
    </source>
</evidence>
<dbReference type="PANTHER" id="PTHR30469:SF33">
    <property type="entry name" value="SLR1207 PROTEIN"/>
    <property type="match status" value="1"/>
</dbReference>
<dbReference type="RefSeq" id="WP_094325136.1">
    <property type="nucleotide sequence ID" value="NZ_CP022347.1"/>
</dbReference>
<accession>A0A222MXH1</accession>
<dbReference type="Gene3D" id="2.40.30.170">
    <property type="match status" value="1"/>
</dbReference>
<dbReference type="GO" id="GO:0030313">
    <property type="term" value="C:cell envelope"/>
    <property type="evidence" value="ECO:0007669"/>
    <property type="project" value="UniProtKB-SubCell"/>
</dbReference>